<evidence type="ECO:0000313" key="2">
    <source>
        <dbReference type="Proteomes" id="UP001530293"/>
    </source>
</evidence>
<dbReference type="PANTHER" id="PTHR45661">
    <property type="entry name" value="SURFACE ANTIGEN"/>
    <property type="match status" value="1"/>
</dbReference>
<proteinExistence type="predicted"/>
<dbReference type="InterPro" id="IPR032675">
    <property type="entry name" value="LRR_dom_sf"/>
</dbReference>
<gene>
    <name evidence="1" type="ORF">ACHAWU_003868</name>
</gene>
<dbReference type="InterPro" id="IPR053139">
    <property type="entry name" value="Surface_bspA-like"/>
</dbReference>
<dbReference type="PANTHER" id="PTHR45661:SF3">
    <property type="entry name" value="IG-LIKE DOMAIN-CONTAINING PROTEIN"/>
    <property type="match status" value="1"/>
</dbReference>
<protein>
    <recommendedName>
        <fullName evidence="3">Leucine-rich repeat domain-containing protein</fullName>
    </recommendedName>
</protein>
<evidence type="ECO:0000313" key="1">
    <source>
        <dbReference type="EMBL" id="KAL3762363.1"/>
    </source>
</evidence>
<organism evidence="1 2">
    <name type="scientific">Discostella pseudostelligera</name>
    <dbReference type="NCBI Taxonomy" id="259834"/>
    <lineage>
        <taxon>Eukaryota</taxon>
        <taxon>Sar</taxon>
        <taxon>Stramenopiles</taxon>
        <taxon>Ochrophyta</taxon>
        <taxon>Bacillariophyta</taxon>
        <taxon>Coscinodiscophyceae</taxon>
        <taxon>Thalassiosirophycidae</taxon>
        <taxon>Stephanodiscales</taxon>
        <taxon>Stephanodiscaceae</taxon>
        <taxon>Discostella</taxon>
    </lineage>
</organism>
<dbReference type="Pfam" id="PF13306">
    <property type="entry name" value="LRR_5"/>
    <property type="match status" value="1"/>
</dbReference>
<dbReference type="AlphaFoldDB" id="A0ABD3MEL0"/>
<dbReference type="InterPro" id="IPR026906">
    <property type="entry name" value="LRR_5"/>
</dbReference>
<accession>A0ABD3MEL0</accession>
<keyword evidence="2" id="KW-1185">Reference proteome</keyword>
<dbReference type="Gene3D" id="3.80.10.10">
    <property type="entry name" value="Ribonuclease Inhibitor"/>
    <property type="match status" value="1"/>
</dbReference>
<dbReference type="Proteomes" id="UP001530293">
    <property type="component" value="Unassembled WGS sequence"/>
</dbReference>
<evidence type="ECO:0008006" key="3">
    <source>
        <dbReference type="Google" id="ProtNLM"/>
    </source>
</evidence>
<dbReference type="SUPFAM" id="SSF52058">
    <property type="entry name" value="L domain-like"/>
    <property type="match status" value="1"/>
</dbReference>
<name>A0ABD3MEL0_9STRA</name>
<sequence>MANKKRKTPPDEEEVADTGDFRSMVNLVQLREVPEQIDTNSLTFSHRNDLVEVELCDGLEKIIDNAFRCCSLLERITIPSSVKVIGKDAFLWCEKLTKVELHEGLEIVDDRAFRCCLSLDHFDAPSTLKEIGIEAFGCCRDLDHVQLNEGLETIGDYAFRSCASLLNANHSQTNWHKSVLVL</sequence>
<dbReference type="EMBL" id="JALLBG020000136">
    <property type="protein sequence ID" value="KAL3762363.1"/>
    <property type="molecule type" value="Genomic_DNA"/>
</dbReference>
<reference evidence="1 2" key="1">
    <citation type="submission" date="2024-10" db="EMBL/GenBank/DDBJ databases">
        <title>Updated reference genomes for cyclostephanoid diatoms.</title>
        <authorList>
            <person name="Roberts W.R."/>
            <person name="Alverson A.J."/>
        </authorList>
    </citation>
    <scope>NUCLEOTIDE SEQUENCE [LARGE SCALE GENOMIC DNA]</scope>
    <source>
        <strain evidence="1 2">AJA232-27</strain>
    </source>
</reference>
<comment type="caution">
    <text evidence="1">The sequence shown here is derived from an EMBL/GenBank/DDBJ whole genome shotgun (WGS) entry which is preliminary data.</text>
</comment>